<keyword evidence="1" id="KW-1133">Transmembrane helix</keyword>
<proteinExistence type="predicted"/>
<dbReference type="Gene3D" id="3.30.70.1440">
    <property type="entry name" value="Multidrug efflux transporter AcrB pore domain"/>
    <property type="match status" value="1"/>
</dbReference>
<name>A0A6S6T708_9GAMM</name>
<dbReference type="InterPro" id="IPR001036">
    <property type="entry name" value="Acrflvin-R"/>
</dbReference>
<organism evidence="2">
    <name type="scientific">uncultured Thiotrichaceae bacterium</name>
    <dbReference type="NCBI Taxonomy" id="298394"/>
    <lineage>
        <taxon>Bacteria</taxon>
        <taxon>Pseudomonadati</taxon>
        <taxon>Pseudomonadota</taxon>
        <taxon>Gammaproteobacteria</taxon>
        <taxon>Thiotrichales</taxon>
        <taxon>Thiotrichaceae</taxon>
        <taxon>environmental samples</taxon>
    </lineage>
</organism>
<accession>A0A6S6T708</accession>
<dbReference type="Gene3D" id="1.20.1640.10">
    <property type="entry name" value="Multidrug efflux transporter AcrB transmembrane domain"/>
    <property type="match status" value="1"/>
</dbReference>
<dbReference type="GO" id="GO:0005886">
    <property type="term" value="C:plasma membrane"/>
    <property type="evidence" value="ECO:0007669"/>
    <property type="project" value="TreeGrafter"/>
</dbReference>
<feature type="transmembrane region" description="Helical" evidence="1">
    <location>
        <begin position="161"/>
        <end position="186"/>
    </location>
</feature>
<dbReference type="Pfam" id="PF00873">
    <property type="entry name" value="ACR_tran"/>
    <property type="match status" value="1"/>
</dbReference>
<feature type="transmembrane region" description="Helical" evidence="1">
    <location>
        <begin position="94"/>
        <end position="114"/>
    </location>
</feature>
<dbReference type="GO" id="GO:0042910">
    <property type="term" value="F:xenobiotic transmembrane transporter activity"/>
    <property type="evidence" value="ECO:0007669"/>
    <property type="project" value="TreeGrafter"/>
</dbReference>
<reference evidence="2" key="1">
    <citation type="submission" date="2020-01" db="EMBL/GenBank/DDBJ databases">
        <authorList>
            <person name="Meier V. D."/>
            <person name="Meier V D."/>
        </authorList>
    </citation>
    <scope>NUCLEOTIDE SEQUENCE</scope>
    <source>
        <strain evidence="2">HLG_WM_MAG_09</strain>
    </source>
</reference>
<dbReference type="AlphaFoldDB" id="A0A6S6T708"/>
<evidence type="ECO:0000256" key="1">
    <source>
        <dbReference type="SAM" id="Phobius"/>
    </source>
</evidence>
<feature type="transmembrane region" description="Helical" evidence="1">
    <location>
        <begin position="135"/>
        <end position="155"/>
    </location>
</feature>
<dbReference type="PANTHER" id="PTHR32063:SF33">
    <property type="entry name" value="RND SUPERFAMILY EFFLUX PUMP PERMEASE COMPONENT"/>
    <property type="match status" value="1"/>
</dbReference>
<sequence length="211" mass="22823">MVADTQKRFFPQLEERYPGLMVGLEGETQSSAETSQSVLTGFVLGIAGVYLLLSLQFSNYREPIIVLMNIPMALIGVIWGHLLMGLDMSLPSMIGFVALAGVVVNDSILLVEFVKFRSAEGLSLHEAAGQAVRDRFRAVFLTSITTIAGILPLLAETSMQAQILIPLVTSIGFGMLTSTVLILLVLPAGYAILEDFGFTELPEVEEEEALS</sequence>
<keyword evidence="1" id="KW-0472">Membrane</keyword>
<evidence type="ECO:0000313" key="2">
    <source>
        <dbReference type="EMBL" id="CAA6810636.1"/>
    </source>
</evidence>
<gene>
    <name evidence="2" type="ORF">HELGO_WM32880</name>
</gene>
<dbReference type="EMBL" id="CACVAT010000154">
    <property type="protein sequence ID" value="CAA6810636.1"/>
    <property type="molecule type" value="Genomic_DNA"/>
</dbReference>
<feature type="transmembrane region" description="Helical" evidence="1">
    <location>
        <begin position="64"/>
        <end position="82"/>
    </location>
</feature>
<keyword evidence="1" id="KW-0812">Transmembrane</keyword>
<dbReference type="SUPFAM" id="SSF82866">
    <property type="entry name" value="Multidrug efflux transporter AcrB transmembrane domain"/>
    <property type="match status" value="1"/>
</dbReference>
<protein>
    <submittedName>
        <fullName evidence="2">Acriflavin resistance protein</fullName>
    </submittedName>
</protein>
<feature type="transmembrane region" description="Helical" evidence="1">
    <location>
        <begin position="38"/>
        <end position="57"/>
    </location>
</feature>
<dbReference type="PANTHER" id="PTHR32063">
    <property type="match status" value="1"/>
</dbReference>